<dbReference type="GO" id="GO:0008270">
    <property type="term" value="F:zinc ion binding"/>
    <property type="evidence" value="ECO:0007669"/>
    <property type="project" value="UniProtKB-KW"/>
</dbReference>
<proteinExistence type="predicted"/>
<name>A0A8H3FXE4_9LECA</name>
<sequence>MSGRMMKYLLGGASDPMPGDGLGLVMPVRPKPSPKATTPSNLETGDITDYFSRTRSKSNVSARSNTSTASQNPSPLPSPHPQDHHQTAGPDVQLFGSSQHVSRKTDARKPSRTQNGVRAPRCSLANLVAATSYSGRLSMDSFQTAASIAEGSSQTETPDVMGKASWEDYEIPQELEFVRGDTPREIRNIIQESLDEHRAMRASRLQSQAIVVRTTIESSRKPRKKDQPEVPECSSIISARSTPDSDYITNRSASSLSISRDSATSLESEVEGDTGGFLRPPKVLSRSRANSSQESLRTKAAAATTNISPSMAALEKRLKESQERTNKSHKLFKLLPGRKRKSEILSSSEPKSVPEPTSYECTSCFDELPNHKAVDMPCHHKYCSPCFSQLIITATSNEATFPPKCCLQEIPKKTMREHLPPKALAQFDEKALEYAVAIGNRFYCVSPKCAKWIDTRIARRTNGILECPHCAVKLCTTCRGPQHSSNEDCPQDYGLGPTLDQAERAGWRRCYRCRALVELSSGCRHITCKCSAEFCYTCGAKWRTCACTEADQARREGEIAARLSRFEADQRAEEEEIRAAIAAVEEAERQLREEREAEEAHLESEAREMTRREFERLQNINDHFEYLRGVLDRIRLQQRQAIERRHDREWAEIDVMKDKLESPEAAAERERYVASEREKIVTMTEGTIKTLQRKFATEMMETITRHRKDQDDLMAMTINNPDQDVDVIKAEILQELMPAQDLERSTLKSQQAREIAKRKTRGEQSLKAFDSKMVSLKLRLEEAERINVRAKEMKKRVFADSKWFEAVFLERTIMLGEDERKLIMSGSDAPAWSKDERDSSATITGVRCEGSALNVATIKAFGPGAVRQEEIAGGNTNKMMVRKRADYRIT</sequence>
<dbReference type="AlphaFoldDB" id="A0A8H3FXE4"/>
<evidence type="ECO:0000256" key="8">
    <source>
        <dbReference type="ARBA" id="ARBA00022833"/>
    </source>
</evidence>
<feature type="compositionally biased region" description="Low complexity" evidence="10">
    <location>
        <begin position="248"/>
        <end position="266"/>
    </location>
</feature>
<evidence type="ECO:0000256" key="10">
    <source>
        <dbReference type="SAM" id="MobiDB-lite"/>
    </source>
</evidence>
<feature type="domain" description="RING-type" evidence="11">
    <location>
        <begin position="357"/>
        <end position="551"/>
    </location>
</feature>
<evidence type="ECO:0000256" key="9">
    <source>
        <dbReference type="SAM" id="Coils"/>
    </source>
</evidence>
<dbReference type="InterPro" id="IPR031127">
    <property type="entry name" value="E3_UB_ligase_RBR"/>
</dbReference>
<dbReference type="CDD" id="cd20335">
    <property type="entry name" value="BRcat_RBR"/>
    <property type="match status" value="1"/>
</dbReference>
<evidence type="ECO:0000313" key="13">
    <source>
        <dbReference type="Proteomes" id="UP000664534"/>
    </source>
</evidence>
<feature type="coiled-coil region" evidence="9">
    <location>
        <begin position="570"/>
        <end position="612"/>
    </location>
</feature>
<dbReference type="EC" id="2.3.2.31" evidence="2"/>
<dbReference type="PROSITE" id="PS51873">
    <property type="entry name" value="TRIAD"/>
    <property type="match status" value="1"/>
</dbReference>
<evidence type="ECO:0000259" key="11">
    <source>
        <dbReference type="PROSITE" id="PS51873"/>
    </source>
</evidence>
<dbReference type="GO" id="GO:0016567">
    <property type="term" value="P:protein ubiquitination"/>
    <property type="evidence" value="ECO:0007669"/>
    <property type="project" value="InterPro"/>
</dbReference>
<evidence type="ECO:0000256" key="2">
    <source>
        <dbReference type="ARBA" id="ARBA00012251"/>
    </source>
</evidence>
<feature type="region of interest" description="Disordered" evidence="10">
    <location>
        <begin position="11"/>
        <end position="119"/>
    </location>
</feature>
<dbReference type="SUPFAM" id="SSF57850">
    <property type="entry name" value="RING/U-box"/>
    <property type="match status" value="2"/>
</dbReference>
<dbReference type="Proteomes" id="UP000664534">
    <property type="component" value="Unassembled WGS sequence"/>
</dbReference>
<comment type="caution">
    <text evidence="12">The sequence shown here is derived from an EMBL/GenBank/DDBJ whole genome shotgun (WGS) entry which is preliminary data.</text>
</comment>
<keyword evidence="4" id="KW-0479">Metal-binding</keyword>
<protein>
    <recommendedName>
        <fullName evidence="2">RBR-type E3 ubiquitin transferase</fullName>
        <ecNumber evidence="2">2.3.2.31</ecNumber>
    </recommendedName>
</protein>
<dbReference type="CDD" id="cd22584">
    <property type="entry name" value="Rcat_RBR_unk"/>
    <property type="match status" value="1"/>
</dbReference>
<feature type="compositionally biased region" description="Polar residues" evidence="10">
    <location>
        <begin position="51"/>
        <end position="73"/>
    </location>
</feature>
<accession>A0A8H3FXE4</accession>
<dbReference type="PANTHER" id="PTHR11685">
    <property type="entry name" value="RBR FAMILY RING FINGER AND IBR DOMAIN-CONTAINING"/>
    <property type="match status" value="1"/>
</dbReference>
<reference evidence="12" key="1">
    <citation type="submission" date="2021-03" db="EMBL/GenBank/DDBJ databases">
        <authorList>
            <person name="Tagirdzhanova G."/>
        </authorList>
    </citation>
    <scope>NUCLEOTIDE SEQUENCE</scope>
</reference>
<evidence type="ECO:0000256" key="4">
    <source>
        <dbReference type="ARBA" id="ARBA00022723"/>
    </source>
</evidence>
<evidence type="ECO:0000256" key="3">
    <source>
        <dbReference type="ARBA" id="ARBA00022679"/>
    </source>
</evidence>
<evidence type="ECO:0000256" key="5">
    <source>
        <dbReference type="ARBA" id="ARBA00022737"/>
    </source>
</evidence>
<keyword evidence="5" id="KW-0677">Repeat</keyword>
<feature type="compositionally biased region" description="Polar residues" evidence="10">
    <location>
        <begin position="235"/>
        <end position="244"/>
    </location>
</feature>
<evidence type="ECO:0000256" key="1">
    <source>
        <dbReference type="ARBA" id="ARBA00001798"/>
    </source>
</evidence>
<dbReference type="InterPro" id="IPR044066">
    <property type="entry name" value="TRIAD_supradom"/>
</dbReference>
<dbReference type="EMBL" id="CAJPDT010000066">
    <property type="protein sequence ID" value="CAF9932569.1"/>
    <property type="molecule type" value="Genomic_DNA"/>
</dbReference>
<dbReference type="OrthoDB" id="9977870at2759"/>
<dbReference type="Pfam" id="PF01485">
    <property type="entry name" value="IBR"/>
    <property type="match status" value="1"/>
</dbReference>
<keyword evidence="6" id="KW-0863">Zinc-finger</keyword>
<dbReference type="Gene3D" id="1.20.120.1750">
    <property type="match status" value="1"/>
</dbReference>
<keyword evidence="3" id="KW-0808">Transferase</keyword>
<evidence type="ECO:0000256" key="7">
    <source>
        <dbReference type="ARBA" id="ARBA00022786"/>
    </source>
</evidence>
<gene>
    <name evidence="12" type="ORF">IMSHALPRED_008920</name>
</gene>
<keyword evidence="7" id="KW-0833">Ubl conjugation pathway</keyword>
<feature type="region of interest" description="Disordered" evidence="10">
    <location>
        <begin position="214"/>
        <end position="303"/>
    </location>
</feature>
<feature type="coiled-coil region" evidence="9">
    <location>
        <begin position="766"/>
        <end position="793"/>
    </location>
</feature>
<keyword evidence="13" id="KW-1185">Reference proteome</keyword>
<dbReference type="Gene3D" id="3.30.40.10">
    <property type="entry name" value="Zinc/RING finger domain, C3HC4 (zinc finger)"/>
    <property type="match status" value="1"/>
</dbReference>
<comment type="catalytic activity">
    <reaction evidence="1">
        <text>[E2 ubiquitin-conjugating enzyme]-S-ubiquitinyl-L-cysteine + [acceptor protein]-L-lysine = [E2 ubiquitin-conjugating enzyme]-L-cysteine + [acceptor protein]-N(6)-ubiquitinyl-L-lysine.</text>
        <dbReference type="EC" id="2.3.2.31"/>
    </reaction>
</comment>
<evidence type="ECO:0000256" key="6">
    <source>
        <dbReference type="ARBA" id="ARBA00022771"/>
    </source>
</evidence>
<evidence type="ECO:0000313" key="12">
    <source>
        <dbReference type="EMBL" id="CAF9932569.1"/>
    </source>
</evidence>
<keyword evidence="8" id="KW-0862">Zinc</keyword>
<dbReference type="InterPro" id="IPR002867">
    <property type="entry name" value="IBR_dom"/>
</dbReference>
<organism evidence="12 13">
    <name type="scientific">Imshaugia aleurites</name>
    <dbReference type="NCBI Taxonomy" id="172621"/>
    <lineage>
        <taxon>Eukaryota</taxon>
        <taxon>Fungi</taxon>
        <taxon>Dikarya</taxon>
        <taxon>Ascomycota</taxon>
        <taxon>Pezizomycotina</taxon>
        <taxon>Lecanoromycetes</taxon>
        <taxon>OSLEUM clade</taxon>
        <taxon>Lecanoromycetidae</taxon>
        <taxon>Lecanorales</taxon>
        <taxon>Lecanorineae</taxon>
        <taxon>Parmeliaceae</taxon>
        <taxon>Imshaugia</taxon>
    </lineage>
</organism>
<dbReference type="GO" id="GO:0061630">
    <property type="term" value="F:ubiquitin protein ligase activity"/>
    <property type="evidence" value="ECO:0007669"/>
    <property type="project" value="UniProtKB-EC"/>
</dbReference>
<keyword evidence="9" id="KW-0175">Coiled coil</keyword>
<dbReference type="InterPro" id="IPR013083">
    <property type="entry name" value="Znf_RING/FYVE/PHD"/>
</dbReference>